<dbReference type="KEGG" id="vg:79587278"/>
<dbReference type="GeneID" id="79587278"/>
<dbReference type="RefSeq" id="YP_010739882.1">
    <property type="nucleotide sequence ID" value="NC_073047.1"/>
</dbReference>
<dbReference type="EMBL" id="KY963369">
    <property type="protein sequence ID" value="ARW58426.1"/>
    <property type="molecule type" value="Genomic_DNA"/>
</dbReference>
<reference evidence="1 2" key="1">
    <citation type="submission" date="2017-04" db="EMBL/GenBank/DDBJ databases">
        <title>Bacillus anthracis phage Complete Genome.</title>
        <authorList>
            <person name="Alkalay S."/>
            <person name="Coppenhagen-Glazer S."/>
            <person name="Hazan R."/>
        </authorList>
    </citation>
    <scope>NUCLEOTIDE SEQUENCE [LARGE SCALE GENOMIC DNA]</scope>
</reference>
<protein>
    <submittedName>
        <fullName evidence="1">Uncharacterized protein</fullName>
    </submittedName>
</protein>
<evidence type="ECO:0000313" key="1">
    <source>
        <dbReference type="EMBL" id="ARW58426.1"/>
    </source>
</evidence>
<organism evidence="1 2">
    <name type="scientific">Bacillus phage Tavor_SA</name>
    <dbReference type="NCBI Taxonomy" id="1983581"/>
    <lineage>
        <taxon>Viruses</taxon>
        <taxon>Duplodnaviria</taxon>
        <taxon>Heunggongvirae</taxon>
        <taxon>Uroviricota</taxon>
        <taxon>Caudoviricetes</taxon>
        <taxon>Wbetavirus</taxon>
        <taxon>Wbetavirus tavor</taxon>
    </lineage>
</organism>
<evidence type="ECO:0000313" key="2">
    <source>
        <dbReference type="Proteomes" id="UP000224684"/>
    </source>
</evidence>
<sequence>MDLKCIQCSQCGKCGNHNGICKECFEKILVRNGEMESQFENTISITEKGGLGMENQKELDWLQIEKIKRERLLSKYNNEHIMARKHAAIDLLEKELIIIDSIYKKLK</sequence>
<accession>A0A288WFR0</accession>
<proteinExistence type="predicted"/>
<keyword evidence="2" id="KW-1185">Reference proteome</keyword>
<dbReference type="Proteomes" id="UP000224684">
    <property type="component" value="Segment"/>
</dbReference>
<name>A0A288WFR0_9CAUD</name>